<dbReference type="GO" id="GO:0004523">
    <property type="term" value="F:RNA-DNA hybrid ribonuclease activity"/>
    <property type="evidence" value="ECO:0007669"/>
    <property type="project" value="InterPro"/>
</dbReference>
<dbReference type="Gene3D" id="3.30.420.10">
    <property type="entry name" value="Ribonuclease H-like superfamily/Ribonuclease H"/>
    <property type="match status" value="1"/>
</dbReference>
<reference evidence="3" key="3">
    <citation type="submission" date="2018-08" db="UniProtKB">
        <authorList>
            <consortium name="EnsemblPlants"/>
        </authorList>
    </citation>
    <scope>IDENTIFICATION</scope>
    <source>
        <strain evidence="3">cv. Bd21</strain>
    </source>
</reference>
<organism evidence="2">
    <name type="scientific">Brachypodium distachyon</name>
    <name type="common">Purple false brome</name>
    <name type="synonym">Trachynia distachya</name>
    <dbReference type="NCBI Taxonomy" id="15368"/>
    <lineage>
        <taxon>Eukaryota</taxon>
        <taxon>Viridiplantae</taxon>
        <taxon>Streptophyta</taxon>
        <taxon>Embryophyta</taxon>
        <taxon>Tracheophyta</taxon>
        <taxon>Spermatophyta</taxon>
        <taxon>Magnoliopsida</taxon>
        <taxon>Liliopsida</taxon>
        <taxon>Poales</taxon>
        <taxon>Poaceae</taxon>
        <taxon>BOP clade</taxon>
        <taxon>Pooideae</taxon>
        <taxon>Stipodae</taxon>
        <taxon>Brachypodieae</taxon>
        <taxon>Brachypodium</taxon>
    </lineage>
</organism>
<dbReference type="InterPro" id="IPR012337">
    <property type="entry name" value="RNaseH-like_sf"/>
</dbReference>
<dbReference type="GO" id="GO:0003676">
    <property type="term" value="F:nucleic acid binding"/>
    <property type="evidence" value="ECO:0007669"/>
    <property type="project" value="InterPro"/>
</dbReference>
<dbReference type="Pfam" id="PF13456">
    <property type="entry name" value="RVT_3"/>
    <property type="match status" value="1"/>
</dbReference>
<dbReference type="InterPro" id="IPR036397">
    <property type="entry name" value="RNaseH_sf"/>
</dbReference>
<dbReference type="InterPro" id="IPR044730">
    <property type="entry name" value="RNase_H-like_dom_plant"/>
</dbReference>
<feature type="domain" description="RNase H type-1" evidence="1">
    <location>
        <begin position="138"/>
        <end position="259"/>
    </location>
</feature>
<dbReference type="EnsemblPlants" id="PNT75156">
    <property type="protein sequence ID" value="PNT75156"/>
    <property type="gene ID" value="BRADI_1g28245v3"/>
</dbReference>
<gene>
    <name evidence="2" type="ORF">BRADI_1g28245v3</name>
</gene>
<reference evidence="2" key="2">
    <citation type="submission" date="2017-06" db="EMBL/GenBank/DDBJ databases">
        <title>WGS assembly of Brachypodium distachyon.</title>
        <authorList>
            <consortium name="The International Brachypodium Initiative"/>
            <person name="Lucas S."/>
            <person name="Harmon-Smith M."/>
            <person name="Lail K."/>
            <person name="Tice H."/>
            <person name="Grimwood J."/>
            <person name="Bruce D."/>
            <person name="Barry K."/>
            <person name="Shu S."/>
            <person name="Lindquist E."/>
            <person name="Wang M."/>
            <person name="Pitluck S."/>
            <person name="Vogel J.P."/>
            <person name="Garvin D.F."/>
            <person name="Mockler T.C."/>
            <person name="Schmutz J."/>
            <person name="Rokhsar D."/>
            <person name="Bevan M.W."/>
        </authorList>
    </citation>
    <scope>NUCLEOTIDE SEQUENCE</scope>
    <source>
        <strain evidence="2">Bd21</strain>
    </source>
</reference>
<evidence type="ECO:0000313" key="2">
    <source>
        <dbReference type="EMBL" id="PNT75156.1"/>
    </source>
</evidence>
<evidence type="ECO:0000313" key="4">
    <source>
        <dbReference type="Proteomes" id="UP000008810"/>
    </source>
</evidence>
<dbReference type="InParanoid" id="A0A2K2DLK5"/>
<dbReference type="EMBL" id="CM000880">
    <property type="protein sequence ID" value="PNT75156.1"/>
    <property type="molecule type" value="Genomic_DNA"/>
</dbReference>
<proteinExistence type="predicted"/>
<dbReference type="PANTHER" id="PTHR47074">
    <property type="entry name" value="BNAC02G40300D PROTEIN"/>
    <property type="match status" value="1"/>
</dbReference>
<dbReference type="AlphaFoldDB" id="A0A2K2DLK5"/>
<dbReference type="OrthoDB" id="678303at2759"/>
<name>A0A2K2DLK5_BRADI</name>
<keyword evidence="4" id="KW-1185">Reference proteome</keyword>
<dbReference type="Gramene" id="PNT75156">
    <property type="protein sequence ID" value="PNT75156"/>
    <property type="gene ID" value="BRADI_1g28245v3"/>
</dbReference>
<dbReference type="EnsemblPlants" id="PNT75155">
    <property type="protein sequence ID" value="PNT75155"/>
    <property type="gene ID" value="BRADI_1g28245v3"/>
</dbReference>
<accession>A0A2K2DLK5</accession>
<dbReference type="SUPFAM" id="SSF53098">
    <property type="entry name" value="Ribonuclease H-like"/>
    <property type="match status" value="1"/>
</dbReference>
<dbReference type="PANTHER" id="PTHR47074:SF65">
    <property type="entry name" value="RNASE H TYPE-1 DOMAIN-CONTAINING PROTEIN"/>
    <property type="match status" value="1"/>
</dbReference>
<evidence type="ECO:0000259" key="1">
    <source>
        <dbReference type="Pfam" id="PF13456"/>
    </source>
</evidence>
<dbReference type="Proteomes" id="UP000008810">
    <property type="component" value="Chromosome 1"/>
</dbReference>
<dbReference type="CDD" id="cd06222">
    <property type="entry name" value="RNase_H_like"/>
    <property type="match status" value="1"/>
</dbReference>
<dbReference type="Gramene" id="PNT75155">
    <property type="protein sequence ID" value="PNT75155"/>
    <property type="gene ID" value="BRADI_1g28245v3"/>
</dbReference>
<dbReference type="InterPro" id="IPR052929">
    <property type="entry name" value="RNase_H-like_EbsB-rel"/>
</dbReference>
<sequence>MKISAQCPLCSTEAEDIHHMLFRCERAMEVWKALGCESFVQEARDSDRAGPAALDFLLGASFRSGSPPVGFKELATTACWYLWWERRKIVHEEPVQAPVRSALAIRALASNFVAAVPGNAKLKPQPWSRPLQDWVKLNVDASSDADGLCGTVGAVTRDHHANFVAAINWRLDFVADVEAAEAHTVRVGLEFALLAGCSRISISSDSSAVVDALSAGHQPYGAAAAIYEDCFSLLDDLLQFHIGHCLRDSNKVAHELARVAKYQLYNSWYDSPCLHCIFQPLLPINREIFCCQKKRSLPKGNPLSFDLLQTRATTGKPRAWAHGTWR</sequence>
<dbReference type="InterPro" id="IPR002156">
    <property type="entry name" value="RNaseH_domain"/>
</dbReference>
<reference evidence="2 3" key="1">
    <citation type="journal article" date="2010" name="Nature">
        <title>Genome sequencing and analysis of the model grass Brachypodium distachyon.</title>
        <authorList>
            <consortium name="International Brachypodium Initiative"/>
        </authorList>
    </citation>
    <scope>NUCLEOTIDE SEQUENCE [LARGE SCALE GENOMIC DNA]</scope>
    <source>
        <strain evidence="2 3">Bd21</strain>
    </source>
</reference>
<protein>
    <recommendedName>
        <fullName evidence="1">RNase H type-1 domain-containing protein</fullName>
    </recommendedName>
</protein>
<dbReference type="EMBL" id="CM000880">
    <property type="protein sequence ID" value="PNT75155.1"/>
    <property type="molecule type" value="Genomic_DNA"/>
</dbReference>
<evidence type="ECO:0000313" key="3">
    <source>
        <dbReference type="EnsemblPlants" id="PNT75155"/>
    </source>
</evidence>